<keyword evidence="5" id="KW-1185">Reference proteome</keyword>
<gene>
    <name evidence="4" type="ORF">OFUS_LOCUS16850</name>
</gene>
<keyword evidence="2" id="KW-0472">Membrane</keyword>
<feature type="region of interest" description="Disordered" evidence="1">
    <location>
        <begin position="35"/>
        <end position="54"/>
    </location>
</feature>
<proteinExistence type="predicted"/>
<dbReference type="OrthoDB" id="2139606at2759"/>
<evidence type="ECO:0000313" key="4">
    <source>
        <dbReference type="EMBL" id="CAH1791805.1"/>
    </source>
</evidence>
<evidence type="ECO:0000259" key="3">
    <source>
        <dbReference type="Pfam" id="PF00535"/>
    </source>
</evidence>
<reference evidence="4" key="1">
    <citation type="submission" date="2022-03" db="EMBL/GenBank/DDBJ databases">
        <authorList>
            <person name="Martin C."/>
        </authorList>
    </citation>
    <scope>NUCLEOTIDE SEQUENCE</scope>
</reference>
<dbReference type="Pfam" id="PF00535">
    <property type="entry name" value="Glycos_transf_2"/>
    <property type="match status" value="1"/>
</dbReference>
<dbReference type="AlphaFoldDB" id="A0A8S4PFH0"/>
<organism evidence="4 5">
    <name type="scientific">Owenia fusiformis</name>
    <name type="common">Polychaete worm</name>
    <dbReference type="NCBI Taxonomy" id="6347"/>
    <lineage>
        <taxon>Eukaryota</taxon>
        <taxon>Metazoa</taxon>
        <taxon>Spiralia</taxon>
        <taxon>Lophotrochozoa</taxon>
        <taxon>Annelida</taxon>
        <taxon>Polychaeta</taxon>
        <taxon>Sedentaria</taxon>
        <taxon>Canalipalpata</taxon>
        <taxon>Sabellida</taxon>
        <taxon>Oweniida</taxon>
        <taxon>Oweniidae</taxon>
        <taxon>Owenia</taxon>
    </lineage>
</organism>
<protein>
    <recommendedName>
        <fullName evidence="3">Glycosyltransferase 2-like domain-containing protein</fullName>
    </recommendedName>
</protein>
<evidence type="ECO:0000256" key="2">
    <source>
        <dbReference type="SAM" id="Phobius"/>
    </source>
</evidence>
<evidence type="ECO:0000256" key="1">
    <source>
        <dbReference type="SAM" id="MobiDB-lite"/>
    </source>
</evidence>
<dbReference type="Proteomes" id="UP000749559">
    <property type="component" value="Unassembled WGS sequence"/>
</dbReference>
<feature type="domain" description="Glycosyltransferase 2-like" evidence="3">
    <location>
        <begin position="144"/>
        <end position="261"/>
    </location>
</feature>
<dbReference type="InterPro" id="IPR001173">
    <property type="entry name" value="Glyco_trans_2-like"/>
</dbReference>
<dbReference type="Gene3D" id="3.90.550.10">
    <property type="entry name" value="Spore Coat Polysaccharide Biosynthesis Protein SpsA, Chain A"/>
    <property type="match status" value="1"/>
</dbReference>
<dbReference type="SUPFAM" id="SSF53448">
    <property type="entry name" value="Nucleotide-diphospho-sugar transferases"/>
    <property type="match status" value="1"/>
</dbReference>
<dbReference type="InterPro" id="IPR029044">
    <property type="entry name" value="Nucleotide-diphossugar_trans"/>
</dbReference>
<accession>A0A8S4PFH0</accession>
<keyword evidence="2" id="KW-0812">Transmembrane</keyword>
<dbReference type="CDD" id="cd00761">
    <property type="entry name" value="Glyco_tranf_GTA_type"/>
    <property type="match status" value="1"/>
</dbReference>
<feature type="transmembrane region" description="Helical" evidence="2">
    <location>
        <begin position="7"/>
        <end position="26"/>
    </location>
</feature>
<keyword evidence="2" id="KW-1133">Transmembrane helix</keyword>
<name>A0A8S4PFH0_OWEFU</name>
<dbReference type="PANTHER" id="PTHR15046:SF3">
    <property type="entry name" value="BETA-1,4 N-ACETYLGALACTOSAMINYLTRANSFERASE 2-LIKE"/>
    <property type="match status" value="1"/>
</dbReference>
<comment type="caution">
    <text evidence="4">The sequence shown here is derived from an EMBL/GenBank/DDBJ whole genome shotgun (WGS) entry which is preliminary data.</text>
</comment>
<dbReference type="EMBL" id="CAIIXF020000008">
    <property type="protein sequence ID" value="CAH1791805.1"/>
    <property type="molecule type" value="Genomic_DNA"/>
</dbReference>
<evidence type="ECO:0000313" key="5">
    <source>
        <dbReference type="Proteomes" id="UP000749559"/>
    </source>
</evidence>
<sequence>MKFHFKFIIAAFCFSQFVYIFLYRAVNLAIKKQNKKQQDMEDDPNSVNNQPSKKQYLPLEDTSHSWTKSLTCEKETGYNIHKNGSIFVSCFNDTIYVTGYDIAQTKPGADCTHSTCKKINHGRQPIMYRYPKHPMLPIEDMVTLVVKTANRLDLVQRLIISVWNLYPKMKCIVIDDYNEDFGKRPDLQSFFQKSSNVMYLQTHVNAGISYGRNLALNLVRTKYVFLTDDDVVLDKNSNITKLVDLVEHTDLTFAGAAYTKPKPYSGALMIRPTHPDPKRRPTLIRNETVELLQYPLIYYERVKCFGHCYVTDIVQNTFVAPLEHLLKIGGWDASIKTQEHIDFFLTVRNIGLKVARCLDVIVYHRPPVVNTLRKERGQNAGIYFEIIKNKWEFSKWLQCKPSVIFKYPNVTLPGDCRQHYNFDNIRYPSWYIKSNATSNTDIDEV</sequence>
<dbReference type="PANTHER" id="PTHR15046">
    <property type="entry name" value="GLYCO_TRANS_2-LIKE DOMAIN-CONTAINING PROTEIN"/>
    <property type="match status" value="1"/>
</dbReference>